<reference evidence="1 2" key="1">
    <citation type="submission" date="2022-06" db="EMBL/GenBank/DDBJ databases">
        <title>Runella sp. S5 genome sequencing.</title>
        <authorList>
            <person name="Park S."/>
        </authorList>
    </citation>
    <scope>NUCLEOTIDE SEQUENCE [LARGE SCALE GENOMIC DNA]</scope>
    <source>
        <strain evidence="1 2">S5</strain>
    </source>
</reference>
<proteinExistence type="predicted"/>
<accession>A0ABT1FH73</accession>
<dbReference type="Proteomes" id="UP001204772">
    <property type="component" value="Unassembled WGS sequence"/>
</dbReference>
<gene>
    <name evidence="1" type="ORF">NCI00_01685</name>
</gene>
<keyword evidence="2" id="KW-1185">Reference proteome</keyword>
<dbReference type="RefSeq" id="WP_253524321.1">
    <property type="nucleotide sequence ID" value="NZ_JAMZEL010000001.1"/>
</dbReference>
<evidence type="ECO:0008006" key="3">
    <source>
        <dbReference type="Google" id="ProtNLM"/>
    </source>
</evidence>
<organism evidence="1 2">
    <name type="scientific">Runella salmonicolor</name>
    <dbReference type="NCBI Taxonomy" id="2950278"/>
    <lineage>
        <taxon>Bacteria</taxon>
        <taxon>Pseudomonadati</taxon>
        <taxon>Bacteroidota</taxon>
        <taxon>Cytophagia</taxon>
        <taxon>Cytophagales</taxon>
        <taxon>Spirosomataceae</taxon>
        <taxon>Runella</taxon>
    </lineage>
</organism>
<dbReference type="EMBL" id="JAMZEL010000001">
    <property type="protein sequence ID" value="MCP1381111.1"/>
    <property type="molecule type" value="Genomic_DNA"/>
</dbReference>
<evidence type="ECO:0000313" key="2">
    <source>
        <dbReference type="Proteomes" id="UP001204772"/>
    </source>
</evidence>
<sequence>MGYLLIVLGIAAIGVGLRIVLKKEEPPRPIQEATKQEKAELPENKAKGDAFEAFVVKSFSPKYFTLQEWRSDKYVEGRYAVSNHFPDLEVQFELHSKGIKDVFAVECKWRQNYYKGGVEWAQNYQVEKYKEYAQKSGVTVFVVIGIGGTPDQPNELYIVPLTSLTSNTISKDTLSQYKKEKGMFYWDAEEKALK</sequence>
<protein>
    <recommendedName>
        <fullName evidence="3">Restriction endonuclease</fullName>
    </recommendedName>
</protein>
<name>A0ABT1FH73_9BACT</name>
<evidence type="ECO:0000313" key="1">
    <source>
        <dbReference type="EMBL" id="MCP1381111.1"/>
    </source>
</evidence>
<comment type="caution">
    <text evidence="1">The sequence shown here is derived from an EMBL/GenBank/DDBJ whole genome shotgun (WGS) entry which is preliminary data.</text>
</comment>